<feature type="compositionally biased region" description="Polar residues" evidence="4">
    <location>
        <begin position="139"/>
        <end position="157"/>
    </location>
</feature>
<feature type="region of interest" description="Disordered" evidence="4">
    <location>
        <begin position="118"/>
        <end position="162"/>
    </location>
</feature>
<dbReference type="AlphaFoldDB" id="A0A2C5YFN4"/>
<dbReference type="PANTHER" id="PTHR24171">
    <property type="entry name" value="ANKYRIN REPEAT DOMAIN-CONTAINING PROTEIN 39-RELATED"/>
    <property type="match status" value="1"/>
</dbReference>
<feature type="compositionally biased region" description="Basic and acidic residues" evidence="4">
    <location>
        <begin position="129"/>
        <end position="138"/>
    </location>
</feature>
<feature type="compositionally biased region" description="Basic residues" evidence="4">
    <location>
        <begin position="11"/>
        <end position="25"/>
    </location>
</feature>
<gene>
    <name evidence="5" type="ORF">CDD81_1767</name>
</gene>
<evidence type="ECO:0000256" key="4">
    <source>
        <dbReference type="SAM" id="MobiDB-lite"/>
    </source>
</evidence>
<dbReference type="InterPro" id="IPR002110">
    <property type="entry name" value="Ankyrin_rpt"/>
</dbReference>
<dbReference type="CDD" id="cd14686">
    <property type="entry name" value="bZIP"/>
    <property type="match status" value="1"/>
</dbReference>
<feature type="region of interest" description="Disordered" evidence="4">
    <location>
        <begin position="71"/>
        <end position="96"/>
    </location>
</feature>
<accession>A0A2C5YFN4</accession>
<evidence type="ECO:0000256" key="1">
    <source>
        <dbReference type="ARBA" id="ARBA00022737"/>
    </source>
</evidence>
<sequence length="312" mass="33308">MSAVPSDAAERRRKQNREAQKKRRNALKVQIAELQAKNSELQAFKNSALWAKECPTLLSPPSAVRAPVLNGITRRGSLPPEQEAARNLGGGERSTAFQPYLQTLDDDLLRDMVTDWRTNPQSAASSGPEAHHEPDDLAKQNSDSGSTSCETGSTLPASTYLDPALGPLDKIKANAADDLMPLDPAMSFSHLGAFATRREQGAVMARRPSLASTGASRPDRRHGALRIAVANGQSPMVRLLLRHGADIDGRDDRGRTVLHEATESNDGDMARLLLQRGADAGAVDAAGMTPLDVAASLGNVEVAEVLLEACPD</sequence>
<dbReference type="SMART" id="SM00248">
    <property type="entry name" value="ANK"/>
    <property type="match status" value="3"/>
</dbReference>
<dbReference type="STRING" id="1399860.A0A2C5YFN4"/>
<dbReference type="Gene3D" id="1.25.40.20">
    <property type="entry name" value="Ankyrin repeat-containing domain"/>
    <property type="match status" value="1"/>
</dbReference>
<dbReference type="PROSITE" id="PS50297">
    <property type="entry name" value="ANK_REP_REGION"/>
    <property type="match status" value="3"/>
</dbReference>
<feature type="region of interest" description="Disordered" evidence="4">
    <location>
        <begin position="1"/>
        <end position="25"/>
    </location>
</feature>
<keyword evidence="2 3" id="KW-0040">ANK repeat</keyword>
<name>A0A2C5YFN4_9HYPO</name>
<keyword evidence="6" id="KW-1185">Reference proteome</keyword>
<dbReference type="SUPFAM" id="SSF48403">
    <property type="entry name" value="Ankyrin repeat"/>
    <property type="match status" value="1"/>
</dbReference>
<keyword evidence="1" id="KW-0677">Repeat</keyword>
<organism evidence="5 6">
    <name type="scientific">Ophiocordyceps australis</name>
    <dbReference type="NCBI Taxonomy" id="1399860"/>
    <lineage>
        <taxon>Eukaryota</taxon>
        <taxon>Fungi</taxon>
        <taxon>Dikarya</taxon>
        <taxon>Ascomycota</taxon>
        <taxon>Pezizomycotina</taxon>
        <taxon>Sordariomycetes</taxon>
        <taxon>Hypocreomycetidae</taxon>
        <taxon>Hypocreales</taxon>
        <taxon>Ophiocordycipitaceae</taxon>
        <taxon>Ophiocordyceps</taxon>
    </lineage>
</organism>
<evidence type="ECO:0000256" key="2">
    <source>
        <dbReference type="ARBA" id="ARBA00023043"/>
    </source>
</evidence>
<dbReference type="Proteomes" id="UP000226192">
    <property type="component" value="Unassembled WGS sequence"/>
</dbReference>
<protein>
    <submittedName>
        <fullName evidence="5">Uncharacterized protein</fullName>
    </submittedName>
</protein>
<comment type="caution">
    <text evidence="5">The sequence shown here is derived from an EMBL/GenBank/DDBJ whole genome shotgun (WGS) entry which is preliminary data.</text>
</comment>
<feature type="repeat" description="ANK" evidence="3">
    <location>
        <begin position="253"/>
        <end position="285"/>
    </location>
</feature>
<feature type="repeat" description="ANK" evidence="3">
    <location>
        <begin position="220"/>
        <end position="252"/>
    </location>
</feature>
<proteinExistence type="predicted"/>
<feature type="repeat" description="ANK" evidence="3">
    <location>
        <begin position="286"/>
        <end position="312"/>
    </location>
</feature>
<evidence type="ECO:0000313" key="5">
    <source>
        <dbReference type="EMBL" id="PHH65681.1"/>
    </source>
</evidence>
<evidence type="ECO:0000313" key="6">
    <source>
        <dbReference type="Proteomes" id="UP000226192"/>
    </source>
</evidence>
<dbReference type="PROSITE" id="PS50088">
    <property type="entry name" value="ANK_REPEAT"/>
    <property type="match status" value="3"/>
</dbReference>
<dbReference type="EMBL" id="NJET01000015">
    <property type="protein sequence ID" value="PHH65681.1"/>
    <property type="molecule type" value="Genomic_DNA"/>
</dbReference>
<dbReference type="OrthoDB" id="20872at2759"/>
<reference evidence="5 6" key="1">
    <citation type="submission" date="2017-06" db="EMBL/GenBank/DDBJ databases">
        <title>Ant-infecting Ophiocordyceps genomes reveal a high diversity of potential behavioral manipulation genes and a possible major role for enterotoxins.</title>
        <authorList>
            <person name="De Bekker C."/>
            <person name="Evans H.C."/>
            <person name="Brachmann A."/>
            <person name="Hughes D.P."/>
        </authorList>
    </citation>
    <scope>NUCLEOTIDE SEQUENCE [LARGE SCALE GENOMIC DNA]</scope>
    <source>
        <strain evidence="5 6">Map64</strain>
    </source>
</reference>
<dbReference type="InterPro" id="IPR036770">
    <property type="entry name" value="Ankyrin_rpt-contain_sf"/>
</dbReference>
<dbReference type="Pfam" id="PF12796">
    <property type="entry name" value="Ank_2"/>
    <property type="match status" value="1"/>
</dbReference>
<evidence type="ECO:0000256" key="3">
    <source>
        <dbReference type="PROSITE-ProRule" id="PRU00023"/>
    </source>
</evidence>